<dbReference type="GO" id="GO:0005886">
    <property type="term" value="C:plasma membrane"/>
    <property type="evidence" value="ECO:0007669"/>
    <property type="project" value="UniProtKB-SubCell"/>
</dbReference>
<feature type="transmembrane region" description="Helical" evidence="8">
    <location>
        <begin position="160"/>
        <end position="185"/>
    </location>
</feature>
<comment type="caution">
    <text evidence="9">The sequence shown here is derived from an EMBL/GenBank/DDBJ whole genome shotgun (WGS) entry which is preliminary data.</text>
</comment>
<dbReference type="EC" id="3.4.22.-" evidence="9"/>
<dbReference type="NCBIfam" id="TIGR04178">
    <property type="entry name" value="exo_archaeo"/>
    <property type="match status" value="1"/>
</dbReference>
<evidence type="ECO:0000256" key="8">
    <source>
        <dbReference type="SAM" id="Phobius"/>
    </source>
</evidence>
<protein>
    <submittedName>
        <fullName evidence="9">Exosortase K</fullName>
        <ecNumber evidence="9">3.4.22.-</ecNumber>
    </submittedName>
</protein>
<evidence type="ECO:0000256" key="6">
    <source>
        <dbReference type="ARBA" id="ARBA00022989"/>
    </source>
</evidence>
<dbReference type="GO" id="GO:0006508">
    <property type="term" value="P:proteolysis"/>
    <property type="evidence" value="ECO:0007669"/>
    <property type="project" value="UniProtKB-KW"/>
</dbReference>
<evidence type="ECO:0000313" key="9">
    <source>
        <dbReference type="EMBL" id="RGE63473.1"/>
    </source>
</evidence>
<name>A0A3E3I8X2_9FIRM</name>
<dbReference type="EMBL" id="QVLV01000003">
    <property type="protein sequence ID" value="RGE63473.1"/>
    <property type="molecule type" value="Genomic_DNA"/>
</dbReference>
<dbReference type="GeneID" id="97986410"/>
<sequence>MINMAGSRWKAVLKENLIFYAAGFVVLSSLKLFYSRAGSDELRWILAPTARWAGSLGGISFAYEAQQGYVNHELRFIIAASCSGVQFMLVSMAALIYGCIHRMKTGKKKTIWLAGSMVFSYLFTVFVNGIRIVSAIYLPLRLEGVLAGGGWLTAQRLHTLIGIVVYFMALLLVYQAADFMAGIVAGEVRRQRRRIKWAVPVFWYFAIVLGIPFLNGARGKNRDGFGEYAALVTTVIVGIILLLWLASLVRNGRTGCGSADAGTGRGEELP</sequence>
<gene>
    <name evidence="9" type="primary">xrtK</name>
    <name evidence="9" type="ORF">DXC51_05825</name>
</gene>
<dbReference type="AlphaFoldDB" id="A0A3E3I8X2"/>
<feature type="transmembrane region" description="Helical" evidence="8">
    <location>
        <begin position="112"/>
        <end position="140"/>
    </location>
</feature>
<evidence type="ECO:0000256" key="1">
    <source>
        <dbReference type="ARBA" id="ARBA00004651"/>
    </source>
</evidence>
<keyword evidence="2" id="KW-1003">Cell membrane</keyword>
<dbReference type="InterPro" id="IPR026392">
    <property type="entry name" value="Exo/Archaeosortase_dom"/>
</dbReference>
<keyword evidence="10" id="KW-1185">Reference proteome</keyword>
<evidence type="ECO:0000256" key="7">
    <source>
        <dbReference type="ARBA" id="ARBA00023136"/>
    </source>
</evidence>
<keyword evidence="7 8" id="KW-0472">Membrane</keyword>
<feature type="transmembrane region" description="Helical" evidence="8">
    <location>
        <begin position="17"/>
        <end position="34"/>
    </location>
</feature>
<feature type="transmembrane region" description="Helical" evidence="8">
    <location>
        <begin position="76"/>
        <end position="100"/>
    </location>
</feature>
<evidence type="ECO:0000256" key="4">
    <source>
        <dbReference type="ARBA" id="ARBA00022692"/>
    </source>
</evidence>
<accession>A0A3E3I8X2</accession>
<dbReference type="RefSeq" id="WP_117544074.1">
    <property type="nucleotide sequence ID" value="NZ_QVLV01000003.1"/>
</dbReference>
<keyword evidence="6 8" id="KW-1133">Transmembrane helix</keyword>
<dbReference type="NCBIfam" id="TIGR04287">
    <property type="entry name" value="exosort_XrtK"/>
    <property type="match status" value="1"/>
</dbReference>
<feature type="transmembrane region" description="Helical" evidence="8">
    <location>
        <begin position="228"/>
        <end position="249"/>
    </location>
</feature>
<keyword evidence="4 8" id="KW-0812">Transmembrane</keyword>
<proteinExistence type="predicted"/>
<evidence type="ECO:0000313" key="10">
    <source>
        <dbReference type="Proteomes" id="UP000260812"/>
    </source>
</evidence>
<evidence type="ECO:0000256" key="5">
    <source>
        <dbReference type="ARBA" id="ARBA00022801"/>
    </source>
</evidence>
<reference evidence="9" key="1">
    <citation type="submission" date="2018-08" db="EMBL/GenBank/DDBJ databases">
        <title>A genome reference for cultivated species of the human gut microbiota.</title>
        <authorList>
            <person name="Zou Y."/>
            <person name="Xue W."/>
            <person name="Luo G."/>
        </authorList>
    </citation>
    <scope>NUCLEOTIDE SEQUENCE [LARGE SCALE GENOMIC DNA]</scope>
    <source>
        <strain evidence="9">TF05-5AC</strain>
    </source>
</reference>
<organism evidence="9 10">
    <name type="scientific">Eisenbergiella massiliensis</name>
    <dbReference type="NCBI Taxonomy" id="1720294"/>
    <lineage>
        <taxon>Bacteria</taxon>
        <taxon>Bacillati</taxon>
        <taxon>Bacillota</taxon>
        <taxon>Clostridia</taxon>
        <taxon>Lachnospirales</taxon>
        <taxon>Lachnospiraceae</taxon>
        <taxon>Eisenbergiella</taxon>
    </lineage>
</organism>
<keyword evidence="5 9" id="KW-0378">Hydrolase</keyword>
<dbReference type="GO" id="GO:0008233">
    <property type="term" value="F:peptidase activity"/>
    <property type="evidence" value="ECO:0007669"/>
    <property type="project" value="UniProtKB-KW"/>
</dbReference>
<evidence type="ECO:0000256" key="2">
    <source>
        <dbReference type="ARBA" id="ARBA00022475"/>
    </source>
</evidence>
<keyword evidence="3" id="KW-0645">Protease</keyword>
<feature type="transmembrane region" description="Helical" evidence="8">
    <location>
        <begin position="197"/>
        <end position="216"/>
    </location>
</feature>
<evidence type="ECO:0000256" key="3">
    <source>
        <dbReference type="ARBA" id="ARBA00022670"/>
    </source>
</evidence>
<comment type="subcellular location">
    <subcellularLocation>
        <location evidence="1">Cell membrane</location>
        <topology evidence="1">Multi-pass membrane protein</topology>
    </subcellularLocation>
</comment>
<dbReference type="Proteomes" id="UP000260812">
    <property type="component" value="Unassembled WGS sequence"/>
</dbReference>
<dbReference type="InterPro" id="IPR027551">
    <property type="entry name" value="Exosort_XrtK"/>
</dbReference>